<evidence type="ECO:0000256" key="1">
    <source>
        <dbReference type="ARBA" id="ARBA00022670"/>
    </source>
</evidence>
<dbReference type="InterPro" id="IPR051458">
    <property type="entry name" value="Cyt/Met_Dipeptidase"/>
</dbReference>
<dbReference type="Pfam" id="PF01546">
    <property type="entry name" value="Peptidase_M20"/>
    <property type="match status" value="1"/>
</dbReference>
<evidence type="ECO:0000259" key="4">
    <source>
        <dbReference type="Pfam" id="PF07687"/>
    </source>
</evidence>
<accession>A0A932HWG0</accession>
<dbReference type="GO" id="GO:0006508">
    <property type="term" value="P:proteolysis"/>
    <property type="evidence" value="ECO:0007669"/>
    <property type="project" value="UniProtKB-KW"/>
</dbReference>
<dbReference type="EMBL" id="JACPUR010000013">
    <property type="protein sequence ID" value="MBI3126959.1"/>
    <property type="molecule type" value="Genomic_DNA"/>
</dbReference>
<organism evidence="5 6">
    <name type="scientific">Tectimicrobiota bacterium</name>
    <dbReference type="NCBI Taxonomy" id="2528274"/>
    <lineage>
        <taxon>Bacteria</taxon>
        <taxon>Pseudomonadati</taxon>
        <taxon>Nitrospinota/Tectimicrobiota group</taxon>
        <taxon>Candidatus Tectimicrobiota</taxon>
    </lineage>
</organism>
<evidence type="ECO:0000256" key="2">
    <source>
        <dbReference type="ARBA" id="ARBA00022723"/>
    </source>
</evidence>
<keyword evidence="2" id="KW-0479">Metal-binding</keyword>
<dbReference type="InterPro" id="IPR002933">
    <property type="entry name" value="Peptidase_M20"/>
</dbReference>
<gene>
    <name evidence="5" type="ORF">HYZ11_05075</name>
</gene>
<proteinExistence type="predicted"/>
<dbReference type="PANTHER" id="PTHR43270:SF8">
    <property type="entry name" value="DI- AND TRIPEPTIDASE DUG2-RELATED"/>
    <property type="match status" value="1"/>
</dbReference>
<name>A0A932HWG0_UNCTE</name>
<dbReference type="AlphaFoldDB" id="A0A932HWG0"/>
<keyword evidence="3" id="KW-0378">Hydrolase</keyword>
<evidence type="ECO:0000313" key="5">
    <source>
        <dbReference type="EMBL" id="MBI3126959.1"/>
    </source>
</evidence>
<sequence>MEKAFAYIDRNFDRFVEELAALCRIPSVSAQKKGLEDCARHIVSGMKEIGIDARVMTMGGPDNPPLVYGRLDAPGARRTLFIYGHFDVQPPEPLDAWDTPPFEPAIKGGRMYGRGTGDNKGQFLAHLKAVEALQRSGRGVPLNLRILLDPQEEIGSPMLEAFVTSHADLFRADFGYNADGIAAEGNVPLLSFGNRGSCYVEVRVRTARRDVHSGQFGGPMPNAAWRLVEFLQTLRDPDGRPAVAGFFDSVIPPTEADRRALAAIPFNKEAWKREVGVAEEAGPSGMGYFEKIMFQPTLNICGLTSGYGGPGTKTVIPSTASAKIDMRLVKNQTPPEIFEKFKAHARRHGFGDLEVIQLLTYHPSKTPLDHPMSVAVVAAVREIFGKEPLLYPVTGGSNPSYIFNELLGIPMVKVPYGNYDEANHAPNENLDLEFFRKGIKTSVKVIRDLADI</sequence>
<dbReference type="GO" id="GO:0008233">
    <property type="term" value="F:peptidase activity"/>
    <property type="evidence" value="ECO:0007669"/>
    <property type="project" value="UniProtKB-KW"/>
</dbReference>
<dbReference type="SUPFAM" id="SSF53187">
    <property type="entry name" value="Zn-dependent exopeptidases"/>
    <property type="match status" value="1"/>
</dbReference>
<protein>
    <submittedName>
        <fullName evidence="5">M20/M25/M40 family metallo-hydrolase</fullName>
    </submittedName>
</protein>
<comment type="caution">
    <text evidence="5">The sequence shown here is derived from an EMBL/GenBank/DDBJ whole genome shotgun (WGS) entry which is preliminary data.</text>
</comment>
<dbReference type="GO" id="GO:0046872">
    <property type="term" value="F:metal ion binding"/>
    <property type="evidence" value="ECO:0007669"/>
    <property type="project" value="UniProtKB-KW"/>
</dbReference>
<dbReference type="PANTHER" id="PTHR43270">
    <property type="entry name" value="BETA-ALA-HIS DIPEPTIDASE"/>
    <property type="match status" value="1"/>
</dbReference>
<reference evidence="5" key="1">
    <citation type="submission" date="2020-07" db="EMBL/GenBank/DDBJ databases">
        <title>Huge and variable diversity of episymbiotic CPR bacteria and DPANN archaea in groundwater ecosystems.</title>
        <authorList>
            <person name="He C.Y."/>
            <person name="Keren R."/>
            <person name="Whittaker M."/>
            <person name="Farag I.F."/>
            <person name="Doudna J."/>
            <person name="Cate J.H.D."/>
            <person name="Banfield J.F."/>
        </authorList>
    </citation>
    <scope>NUCLEOTIDE SEQUENCE</scope>
    <source>
        <strain evidence="5">NC_groundwater_763_Ag_S-0.2um_68_21</strain>
    </source>
</reference>
<dbReference type="Gene3D" id="3.30.70.360">
    <property type="match status" value="1"/>
</dbReference>
<feature type="domain" description="Peptidase M20 dimerisation" evidence="4">
    <location>
        <begin position="193"/>
        <end position="349"/>
    </location>
</feature>
<dbReference type="Proteomes" id="UP000782312">
    <property type="component" value="Unassembled WGS sequence"/>
</dbReference>
<evidence type="ECO:0000256" key="3">
    <source>
        <dbReference type="ARBA" id="ARBA00022801"/>
    </source>
</evidence>
<keyword evidence="1" id="KW-0645">Protease</keyword>
<dbReference type="Pfam" id="PF07687">
    <property type="entry name" value="M20_dimer"/>
    <property type="match status" value="1"/>
</dbReference>
<evidence type="ECO:0000313" key="6">
    <source>
        <dbReference type="Proteomes" id="UP000782312"/>
    </source>
</evidence>
<dbReference type="Gene3D" id="3.40.630.10">
    <property type="entry name" value="Zn peptidases"/>
    <property type="match status" value="1"/>
</dbReference>
<dbReference type="InterPro" id="IPR011650">
    <property type="entry name" value="Peptidase_M20_dimer"/>
</dbReference>